<keyword evidence="1" id="KW-0378">Hydrolase</keyword>
<protein>
    <submittedName>
        <fullName evidence="5">Calcium-dependent phosphotriesterase</fullName>
    </submittedName>
</protein>
<feature type="signal peptide" evidence="3">
    <location>
        <begin position="1"/>
        <end position="18"/>
    </location>
</feature>
<feature type="chain" id="PRO_5007296438" evidence="3">
    <location>
        <begin position="19"/>
        <end position="434"/>
    </location>
</feature>
<proteinExistence type="predicted"/>
<dbReference type="Proteomes" id="UP000070544">
    <property type="component" value="Unassembled WGS sequence"/>
</dbReference>
<dbReference type="Pfam" id="PF08450">
    <property type="entry name" value="SGL"/>
    <property type="match status" value="1"/>
</dbReference>
<reference evidence="5 6" key="1">
    <citation type="journal article" date="2015" name="Genome Biol. Evol.">
        <title>Phylogenomic analyses indicate that early fungi evolved digesting cell walls of algal ancestors of land plants.</title>
        <authorList>
            <person name="Chang Y."/>
            <person name="Wang S."/>
            <person name="Sekimoto S."/>
            <person name="Aerts A.L."/>
            <person name="Choi C."/>
            <person name="Clum A."/>
            <person name="LaButti K.M."/>
            <person name="Lindquist E.A."/>
            <person name="Yee Ngan C."/>
            <person name="Ohm R.A."/>
            <person name="Salamov A.A."/>
            <person name="Grigoriev I.V."/>
            <person name="Spatafora J.W."/>
            <person name="Berbee M.L."/>
        </authorList>
    </citation>
    <scope>NUCLEOTIDE SEQUENCE [LARGE SCALE GENOMIC DNA]</scope>
    <source>
        <strain evidence="5 6">JEL478</strain>
    </source>
</reference>
<evidence type="ECO:0000256" key="2">
    <source>
        <dbReference type="SAM" id="MobiDB-lite"/>
    </source>
</evidence>
<organism evidence="5 6">
    <name type="scientific">Gonapodya prolifera (strain JEL478)</name>
    <name type="common">Monoblepharis prolifera</name>
    <dbReference type="NCBI Taxonomy" id="1344416"/>
    <lineage>
        <taxon>Eukaryota</taxon>
        <taxon>Fungi</taxon>
        <taxon>Fungi incertae sedis</taxon>
        <taxon>Chytridiomycota</taxon>
        <taxon>Chytridiomycota incertae sedis</taxon>
        <taxon>Monoblepharidomycetes</taxon>
        <taxon>Monoblepharidales</taxon>
        <taxon>Gonapodyaceae</taxon>
        <taxon>Gonapodya</taxon>
    </lineage>
</organism>
<dbReference type="EMBL" id="KQ965734">
    <property type="protein sequence ID" value="KXS20686.1"/>
    <property type="molecule type" value="Genomic_DNA"/>
</dbReference>
<evidence type="ECO:0000256" key="1">
    <source>
        <dbReference type="ARBA" id="ARBA00022801"/>
    </source>
</evidence>
<evidence type="ECO:0000259" key="4">
    <source>
        <dbReference type="Pfam" id="PF08450"/>
    </source>
</evidence>
<dbReference type="InterPro" id="IPR011042">
    <property type="entry name" value="6-blade_b-propeller_TolB-like"/>
</dbReference>
<feature type="domain" description="SMP-30/Gluconolactonase/LRE-like region" evidence="4">
    <location>
        <begin position="80"/>
        <end position="297"/>
    </location>
</feature>
<dbReference type="Gene3D" id="2.40.10.500">
    <property type="match status" value="1"/>
</dbReference>
<dbReference type="AlphaFoldDB" id="A0A139AVB1"/>
<feature type="compositionally biased region" description="Polar residues" evidence="2">
    <location>
        <begin position="376"/>
        <end position="400"/>
    </location>
</feature>
<accession>A0A139AVB1</accession>
<dbReference type="SUPFAM" id="SSF63829">
    <property type="entry name" value="Calcium-dependent phosphotriesterase"/>
    <property type="match status" value="1"/>
</dbReference>
<feature type="region of interest" description="Disordered" evidence="2">
    <location>
        <begin position="334"/>
        <end position="400"/>
    </location>
</feature>
<dbReference type="Gene3D" id="2.120.10.30">
    <property type="entry name" value="TolB, C-terminal domain"/>
    <property type="match status" value="1"/>
</dbReference>
<dbReference type="InterPro" id="IPR013658">
    <property type="entry name" value="SGL"/>
</dbReference>
<dbReference type="OMA" id="GVKGPSN"/>
<evidence type="ECO:0000313" key="6">
    <source>
        <dbReference type="Proteomes" id="UP000070544"/>
    </source>
</evidence>
<dbReference type="OrthoDB" id="423498at2759"/>
<keyword evidence="6" id="KW-1185">Reference proteome</keyword>
<dbReference type="GO" id="GO:0016787">
    <property type="term" value="F:hydrolase activity"/>
    <property type="evidence" value="ECO:0007669"/>
    <property type="project" value="UniProtKB-KW"/>
</dbReference>
<sequence>MTATVLALLLLLASLVRSQQQFAASPFLTSGNSLFGTYIEGAAVDSAGTVYAVNYGGNNDRASIGSVSPQSPFFSLRTAATTSAFNGIRFSSTGTVYVADPVGRRVLAGSSQGLADARSICQEPGMIDGVPNDIAITTDGRFLFVSGMRYTANTSPTDGQLWICDAKKGRAKLLMEMGRTNGIEVSPDNTALYISEAFNQNSQVVSNMIWRFDLDAASGAISNQRLFVDFTALDGSGGVDVDGMRTDIMGNLFVARNGGGEVAKFDATGTLVAKIKVSMKYPTNLEFGGVTGTTLFIVGRCESSAFGDGAGCVDTFQSDMPGRAFTELQMLAGAQPAPAPAPPPAASSISESSTPAQTSAYLSAPPAQASAPSSPTTLKPSVTTPTSPQGATTPSTVNPMLTNELSPLRASKSSILVPTHWGIAPLLFGFLYLL</sequence>
<dbReference type="PANTHER" id="PTHR47572">
    <property type="entry name" value="LIPOPROTEIN-RELATED"/>
    <property type="match status" value="1"/>
</dbReference>
<feature type="compositionally biased region" description="Low complexity" evidence="2">
    <location>
        <begin position="346"/>
        <end position="375"/>
    </location>
</feature>
<gene>
    <name evidence="5" type="ORF">M427DRAFT_51668</name>
</gene>
<name>A0A139AVB1_GONPJ</name>
<dbReference type="STRING" id="1344416.A0A139AVB1"/>
<evidence type="ECO:0000256" key="3">
    <source>
        <dbReference type="SAM" id="SignalP"/>
    </source>
</evidence>
<dbReference type="InterPro" id="IPR051262">
    <property type="entry name" value="SMP-30/CGR1_Lactonase"/>
</dbReference>
<evidence type="ECO:0000313" key="5">
    <source>
        <dbReference type="EMBL" id="KXS20686.1"/>
    </source>
</evidence>
<keyword evidence="3" id="KW-0732">Signal</keyword>
<dbReference type="PANTHER" id="PTHR47572:SF4">
    <property type="entry name" value="LACTONASE DRP35"/>
    <property type="match status" value="1"/>
</dbReference>